<protein>
    <submittedName>
        <fullName evidence="1">Uncharacterized protein</fullName>
    </submittedName>
</protein>
<reference evidence="1 2" key="1">
    <citation type="submission" date="2021-06" db="EMBL/GenBank/DDBJ databases">
        <authorList>
            <person name="Palmer J.M."/>
        </authorList>
    </citation>
    <scope>NUCLEOTIDE SEQUENCE [LARGE SCALE GENOMIC DNA]</scope>
    <source>
        <strain evidence="1 2">AS_MEX2019</strain>
        <tissue evidence="1">Muscle</tissue>
    </source>
</reference>
<sequence>MSHFEDHHVLPSWQFPASFVSWTKLTQTAPKNSSENLSFDNPDSEFLYPWQPDRFHLLLIRLFTFLIV</sequence>
<organism evidence="1 2">
    <name type="scientific">Ameca splendens</name>
    <dbReference type="NCBI Taxonomy" id="208324"/>
    <lineage>
        <taxon>Eukaryota</taxon>
        <taxon>Metazoa</taxon>
        <taxon>Chordata</taxon>
        <taxon>Craniata</taxon>
        <taxon>Vertebrata</taxon>
        <taxon>Euteleostomi</taxon>
        <taxon>Actinopterygii</taxon>
        <taxon>Neopterygii</taxon>
        <taxon>Teleostei</taxon>
        <taxon>Neoteleostei</taxon>
        <taxon>Acanthomorphata</taxon>
        <taxon>Ovalentaria</taxon>
        <taxon>Atherinomorphae</taxon>
        <taxon>Cyprinodontiformes</taxon>
        <taxon>Goodeidae</taxon>
        <taxon>Ameca</taxon>
    </lineage>
</organism>
<dbReference type="EMBL" id="JAHRIP010018910">
    <property type="protein sequence ID" value="MEQ2286455.1"/>
    <property type="molecule type" value="Genomic_DNA"/>
</dbReference>
<evidence type="ECO:0000313" key="1">
    <source>
        <dbReference type="EMBL" id="MEQ2286455.1"/>
    </source>
</evidence>
<evidence type="ECO:0000313" key="2">
    <source>
        <dbReference type="Proteomes" id="UP001469553"/>
    </source>
</evidence>
<proteinExistence type="predicted"/>
<accession>A0ABV0XYA4</accession>
<gene>
    <name evidence="1" type="ORF">AMECASPLE_002693</name>
</gene>
<name>A0ABV0XYA4_9TELE</name>
<dbReference type="Proteomes" id="UP001469553">
    <property type="component" value="Unassembled WGS sequence"/>
</dbReference>
<keyword evidence="2" id="KW-1185">Reference proteome</keyword>
<comment type="caution">
    <text evidence="1">The sequence shown here is derived from an EMBL/GenBank/DDBJ whole genome shotgun (WGS) entry which is preliminary data.</text>
</comment>